<dbReference type="Proteomes" id="UP001054945">
    <property type="component" value="Unassembled WGS sequence"/>
</dbReference>
<gene>
    <name evidence="1" type="ORF">CEXT_259411</name>
</gene>
<organism evidence="1 2">
    <name type="scientific">Caerostris extrusa</name>
    <name type="common">Bark spider</name>
    <name type="synonym">Caerostris bankana</name>
    <dbReference type="NCBI Taxonomy" id="172846"/>
    <lineage>
        <taxon>Eukaryota</taxon>
        <taxon>Metazoa</taxon>
        <taxon>Ecdysozoa</taxon>
        <taxon>Arthropoda</taxon>
        <taxon>Chelicerata</taxon>
        <taxon>Arachnida</taxon>
        <taxon>Araneae</taxon>
        <taxon>Araneomorphae</taxon>
        <taxon>Entelegynae</taxon>
        <taxon>Araneoidea</taxon>
        <taxon>Araneidae</taxon>
        <taxon>Caerostris</taxon>
    </lineage>
</organism>
<reference evidence="1 2" key="1">
    <citation type="submission" date="2021-06" db="EMBL/GenBank/DDBJ databases">
        <title>Caerostris extrusa draft genome.</title>
        <authorList>
            <person name="Kono N."/>
            <person name="Arakawa K."/>
        </authorList>
    </citation>
    <scope>NUCLEOTIDE SEQUENCE [LARGE SCALE GENOMIC DNA]</scope>
</reference>
<sequence length="76" mass="8474">MVVVDVVPINESGYHNQWLWMSCPAMKVDAQPTVVNVSLVTGCGPLINDDVQWISHTLHRIPPSLHQPNLDFLVSL</sequence>
<dbReference type="EMBL" id="BPLR01019378">
    <property type="protein sequence ID" value="GIX67152.1"/>
    <property type="molecule type" value="Genomic_DNA"/>
</dbReference>
<proteinExistence type="predicted"/>
<evidence type="ECO:0000313" key="2">
    <source>
        <dbReference type="Proteomes" id="UP001054945"/>
    </source>
</evidence>
<evidence type="ECO:0000313" key="1">
    <source>
        <dbReference type="EMBL" id="GIX67152.1"/>
    </source>
</evidence>
<keyword evidence="2" id="KW-1185">Reference proteome</keyword>
<name>A0AAV4M5N8_CAEEX</name>
<comment type="caution">
    <text evidence="1">The sequence shown here is derived from an EMBL/GenBank/DDBJ whole genome shotgun (WGS) entry which is preliminary data.</text>
</comment>
<protein>
    <submittedName>
        <fullName evidence="1">Uncharacterized protein</fullName>
    </submittedName>
</protein>
<dbReference type="AlphaFoldDB" id="A0AAV4M5N8"/>
<accession>A0AAV4M5N8</accession>